<feature type="transmembrane region" description="Helical" evidence="6">
    <location>
        <begin position="387"/>
        <end position="407"/>
    </location>
</feature>
<keyword evidence="9" id="KW-1185">Reference proteome</keyword>
<evidence type="ECO:0000313" key="9">
    <source>
        <dbReference type="Proteomes" id="UP000076404"/>
    </source>
</evidence>
<dbReference type="InterPro" id="IPR050495">
    <property type="entry name" value="ATG22/LtaA_families"/>
</dbReference>
<dbReference type="GO" id="GO:0012505">
    <property type="term" value="C:endomembrane system"/>
    <property type="evidence" value="ECO:0007669"/>
    <property type="project" value="UniProtKB-SubCell"/>
</dbReference>
<dbReference type="InterPro" id="IPR024671">
    <property type="entry name" value="Atg22-like"/>
</dbReference>
<dbReference type="Proteomes" id="UP000076404">
    <property type="component" value="Chromosome"/>
</dbReference>
<reference evidence="8 9" key="1">
    <citation type="journal article" date="2014" name="Proc. Natl. Acad. Sci. U.S.A.">
        <title>Functional type 2 photosynthetic reaction centers found in the rare bacterial phylum Gemmatimonadetes.</title>
        <authorList>
            <person name="Zeng Y."/>
            <person name="Feng F."/>
            <person name="Medova H."/>
            <person name="Dean J."/>
            <person name="Koblizek M."/>
        </authorList>
    </citation>
    <scope>NUCLEOTIDE SEQUENCE [LARGE SCALE GENOMIC DNA]</scope>
    <source>
        <strain evidence="8 9">AP64</strain>
    </source>
</reference>
<dbReference type="InterPro" id="IPR020846">
    <property type="entry name" value="MFS_dom"/>
</dbReference>
<feature type="transmembrane region" description="Helical" evidence="6">
    <location>
        <begin position="98"/>
        <end position="116"/>
    </location>
</feature>
<feature type="transmembrane region" description="Helical" evidence="6">
    <location>
        <begin position="419"/>
        <end position="437"/>
    </location>
</feature>
<dbReference type="STRING" id="1379270.GEMMAAP_00065"/>
<reference evidence="8 9" key="2">
    <citation type="journal article" date="2016" name="Environ. Microbiol. Rep.">
        <title>Metagenomic evidence for the presence of phototrophic Gemmatimonadetes bacteria in diverse environments.</title>
        <authorList>
            <person name="Zeng Y."/>
            <person name="Baumbach J."/>
            <person name="Barbosa E.G."/>
            <person name="Azevedo V."/>
            <person name="Zhang C."/>
            <person name="Koblizek M."/>
        </authorList>
    </citation>
    <scope>NUCLEOTIDE SEQUENCE [LARGE SCALE GENOMIC DNA]</scope>
    <source>
        <strain evidence="8 9">AP64</strain>
    </source>
</reference>
<keyword evidence="4 6" id="KW-1133">Transmembrane helix</keyword>
<dbReference type="eggNOG" id="COG2270">
    <property type="taxonomic scope" value="Bacteria"/>
</dbReference>
<feature type="transmembrane region" description="Helical" evidence="6">
    <location>
        <begin position="264"/>
        <end position="287"/>
    </location>
</feature>
<evidence type="ECO:0000313" key="8">
    <source>
        <dbReference type="EMBL" id="AMW03675.1"/>
    </source>
</evidence>
<dbReference type="RefSeq" id="WP_026848940.1">
    <property type="nucleotide sequence ID" value="NZ_CP011454.1"/>
</dbReference>
<feature type="domain" description="Major facilitator superfamily (MFS) profile" evidence="7">
    <location>
        <begin position="263"/>
        <end position="456"/>
    </location>
</feature>
<gene>
    <name evidence="8" type="ORF">GEMMAAP_00065</name>
</gene>
<feature type="transmembrane region" description="Helical" evidence="6">
    <location>
        <begin position="202"/>
        <end position="223"/>
    </location>
</feature>
<evidence type="ECO:0000256" key="5">
    <source>
        <dbReference type="ARBA" id="ARBA00023136"/>
    </source>
</evidence>
<feature type="transmembrane region" description="Helical" evidence="6">
    <location>
        <begin position="72"/>
        <end position="91"/>
    </location>
</feature>
<feature type="transmembrane region" description="Helical" evidence="6">
    <location>
        <begin position="299"/>
        <end position="321"/>
    </location>
</feature>
<proteinExistence type="predicted"/>
<comment type="subcellular location">
    <subcellularLocation>
        <location evidence="1">Endomembrane system</location>
        <topology evidence="1">Multi-pass membrane protein</topology>
    </subcellularLocation>
</comment>
<feature type="transmembrane region" description="Helical" evidence="6">
    <location>
        <begin position="122"/>
        <end position="142"/>
    </location>
</feature>
<keyword evidence="3 6" id="KW-0812">Transmembrane</keyword>
<dbReference type="KEGG" id="gph:GEMMAAP_00065"/>
<dbReference type="OrthoDB" id="9768783at2"/>
<evidence type="ECO:0000256" key="1">
    <source>
        <dbReference type="ARBA" id="ARBA00004127"/>
    </source>
</evidence>
<evidence type="ECO:0000256" key="3">
    <source>
        <dbReference type="ARBA" id="ARBA00022692"/>
    </source>
</evidence>
<name>A0A143BGD7_9BACT</name>
<evidence type="ECO:0000256" key="2">
    <source>
        <dbReference type="ARBA" id="ARBA00022448"/>
    </source>
</evidence>
<dbReference type="PROSITE" id="PS50850">
    <property type="entry name" value="MFS"/>
    <property type="match status" value="1"/>
</dbReference>
<evidence type="ECO:0000256" key="6">
    <source>
        <dbReference type="SAM" id="Phobius"/>
    </source>
</evidence>
<organism evidence="8 9">
    <name type="scientific">Gemmatimonas phototrophica</name>
    <dbReference type="NCBI Taxonomy" id="1379270"/>
    <lineage>
        <taxon>Bacteria</taxon>
        <taxon>Pseudomonadati</taxon>
        <taxon>Gemmatimonadota</taxon>
        <taxon>Gemmatimonadia</taxon>
        <taxon>Gemmatimonadales</taxon>
        <taxon>Gemmatimonadaceae</taxon>
        <taxon>Gemmatimonas</taxon>
    </lineage>
</organism>
<feature type="transmembrane region" description="Helical" evidence="6">
    <location>
        <begin position="162"/>
        <end position="182"/>
    </location>
</feature>
<dbReference type="PANTHER" id="PTHR23519">
    <property type="entry name" value="AUTOPHAGY-RELATED PROTEIN 22"/>
    <property type="match status" value="1"/>
</dbReference>
<keyword evidence="5 6" id="KW-0472">Membrane</keyword>
<protein>
    <submittedName>
        <fullName evidence="8">MFS transporter</fullName>
    </submittedName>
</protein>
<dbReference type="PANTHER" id="PTHR23519:SF1">
    <property type="entry name" value="AUTOPHAGY-RELATED PROTEIN 22"/>
    <property type="match status" value="1"/>
</dbReference>
<feature type="transmembrane region" description="Helical" evidence="6">
    <location>
        <begin position="353"/>
        <end position="375"/>
    </location>
</feature>
<dbReference type="Pfam" id="PF11700">
    <property type="entry name" value="ATG22"/>
    <property type="match status" value="1"/>
</dbReference>
<dbReference type="InterPro" id="IPR036259">
    <property type="entry name" value="MFS_trans_sf"/>
</dbReference>
<sequence>MTTNAAPTAPKGILSALGLHRPELRAWAMYDWAVSAMQTVIMTAVFPIYFISVAGANGTPESATQSLANANTVAAVVIAILGPILGAVADYQAAKKKFLAVFMMLGVFATMGMYFIQHGDLFLAATLFVLSMAGATGSMTFYESLLPHIARHDEIDRVSTAAYAFGYIGGGVLLALNLAWISNPALLGLPVGDNLPREQATLPARLAFVSVGFWWLLFSIPLFRGVREPARVIEADEVPRGNAVLVAFSRLGETLRELRHYKQAFLTMLAFTIYNDGIQTIIKMATAYGTEIGIARQDLIAAILIVQFVGIPFAFAFGTLAGKLGTKLSILLGLAVYTGICIFAYGINSAREFYILAVLVGTVQGGTQALSRSLFASMVPKHKSGEFFGFYSVFEKFGGILGPLVFSVAIGETGSSRGAILWVIAFFVVGGALLSLVNIKDGERMAREADARTHGV</sequence>
<evidence type="ECO:0000259" key="7">
    <source>
        <dbReference type="PROSITE" id="PS50850"/>
    </source>
</evidence>
<dbReference type="CDD" id="cd17482">
    <property type="entry name" value="MFS_YxiO_like"/>
    <property type="match status" value="1"/>
</dbReference>
<accession>A0A143BGD7</accession>
<dbReference type="SUPFAM" id="SSF103473">
    <property type="entry name" value="MFS general substrate transporter"/>
    <property type="match status" value="1"/>
</dbReference>
<keyword evidence="2" id="KW-0813">Transport</keyword>
<dbReference type="AlphaFoldDB" id="A0A143BGD7"/>
<evidence type="ECO:0000256" key="4">
    <source>
        <dbReference type="ARBA" id="ARBA00022989"/>
    </source>
</evidence>
<dbReference type="EMBL" id="CP011454">
    <property type="protein sequence ID" value="AMW03675.1"/>
    <property type="molecule type" value="Genomic_DNA"/>
</dbReference>
<feature type="transmembrane region" description="Helical" evidence="6">
    <location>
        <begin position="328"/>
        <end position="347"/>
    </location>
</feature>
<dbReference type="Gene3D" id="1.20.1250.20">
    <property type="entry name" value="MFS general substrate transporter like domains"/>
    <property type="match status" value="2"/>
</dbReference>
<feature type="transmembrane region" description="Helical" evidence="6">
    <location>
        <begin position="29"/>
        <end position="52"/>
    </location>
</feature>
<dbReference type="GO" id="GO:0022857">
    <property type="term" value="F:transmembrane transporter activity"/>
    <property type="evidence" value="ECO:0007669"/>
    <property type="project" value="InterPro"/>
</dbReference>